<evidence type="ECO:0000313" key="2">
    <source>
        <dbReference type="EMBL" id="CAF1196049.1"/>
    </source>
</evidence>
<reference evidence="1" key="1">
    <citation type="submission" date="2021-02" db="EMBL/GenBank/DDBJ databases">
        <authorList>
            <person name="Nowell W R."/>
        </authorList>
    </citation>
    <scope>NUCLEOTIDE SEQUENCE</scope>
</reference>
<dbReference type="EMBL" id="CAJNOU010001385">
    <property type="protein sequence ID" value="CAF1196049.1"/>
    <property type="molecule type" value="Genomic_DNA"/>
</dbReference>
<sequence>MSNAATIPDPPSSPSNSPNPTICENEIECTKPALVTCHHCPKRLCLKHVIEHNEINIVRTYALSDEINCLTHLLSKLDCQQSVEDARKKLDTWKENILTDIDHTYKHYSNEIDELQNELTHRVDIFRESQKSKMSILQTQLAALQKVGEISQQQLSPIERDLNQLRQCLESVRCEICIETKDISCNDLINAHNIFSYNRILPNNTLMQSYRTLSVENCKKFVTSKQNESILWLDNRRQLHYIDKKFNDYLLTLPPIMCNPSATASALLPYHQTGIKDVDVVDIKWCPSAEIYFILFQRYLLSFEPKTNKFTQIHMARHKDYPFRCLSYLHDSSLYISYCVFGICIELWRYPNNNNNNNNNNNTMNAPVKRWDRLANDKTEWVSHMDANLASNLGLLVRTASSVHTRFELRDEHLVLLKQIQLNDDFVDLFYPFRSNQWFIKSASGKYYIYSTETNTYDVSSFEFPFGLQEFGINSMVIGSGQNELILCDV</sequence>
<dbReference type="Proteomes" id="UP000663889">
    <property type="component" value="Unassembled WGS sequence"/>
</dbReference>
<comment type="caution">
    <text evidence="1">The sequence shown here is derived from an EMBL/GenBank/DDBJ whole genome shotgun (WGS) entry which is preliminary data.</text>
</comment>
<protein>
    <submittedName>
        <fullName evidence="1">Uncharacterized protein</fullName>
    </submittedName>
</protein>
<evidence type="ECO:0000313" key="7">
    <source>
        <dbReference type="Proteomes" id="UP000663864"/>
    </source>
</evidence>
<dbReference type="EMBL" id="CAJOBE010004572">
    <property type="protein sequence ID" value="CAF3937923.1"/>
    <property type="molecule type" value="Genomic_DNA"/>
</dbReference>
<dbReference type="EMBL" id="CAJOBD010001302">
    <property type="protein sequence ID" value="CAF3785528.1"/>
    <property type="molecule type" value="Genomic_DNA"/>
</dbReference>
<evidence type="ECO:0000313" key="3">
    <source>
        <dbReference type="EMBL" id="CAF1238720.1"/>
    </source>
</evidence>
<dbReference type="Proteomes" id="UP000663864">
    <property type="component" value="Unassembled WGS sequence"/>
</dbReference>
<evidence type="ECO:0000313" key="5">
    <source>
        <dbReference type="EMBL" id="CAF3785528.1"/>
    </source>
</evidence>
<gene>
    <name evidence="6" type="ORF">FNK824_LOCUS22510</name>
    <name evidence="5" type="ORF">JBS370_LOCUS14451</name>
    <name evidence="4" type="ORF">OTI717_LOCUS5088</name>
    <name evidence="3" type="ORF">RFH988_LOCUS26557</name>
    <name evidence="2" type="ORF">SEV965_LOCUS20872</name>
    <name evidence="1" type="ORF">ZHD862_LOCUS14790</name>
</gene>
<dbReference type="Proteomes" id="UP000663836">
    <property type="component" value="Unassembled WGS sequence"/>
</dbReference>
<dbReference type="EMBL" id="CAJOAX010000323">
    <property type="protein sequence ID" value="CAF3566667.1"/>
    <property type="molecule type" value="Genomic_DNA"/>
</dbReference>
<accession>A0A814K828</accession>
<dbReference type="Proteomes" id="UP000663882">
    <property type="component" value="Unassembled WGS sequence"/>
</dbReference>
<evidence type="ECO:0000313" key="6">
    <source>
        <dbReference type="EMBL" id="CAF3937923.1"/>
    </source>
</evidence>
<evidence type="ECO:0000313" key="4">
    <source>
        <dbReference type="EMBL" id="CAF3566667.1"/>
    </source>
</evidence>
<dbReference type="EMBL" id="CAJNOT010000651">
    <property type="protein sequence ID" value="CAF1045809.1"/>
    <property type="molecule type" value="Genomic_DNA"/>
</dbReference>
<dbReference type="Proteomes" id="UP000663823">
    <property type="component" value="Unassembled WGS sequence"/>
</dbReference>
<dbReference type="AlphaFoldDB" id="A0A814K828"/>
<dbReference type="EMBL" id="CAJNOO010002128">
    <property type="protein sequence ID" value="CAF1238720.1"/>
    <property type="molecule type" value="Genomic_DNA"/>
</dbReference>
<proteinExistence type="predicted"/>
<name>A0A814K828_9BILA</name>
<organism evidence="1 7">
    <name type="scientific">Rotaria sordida</name>
    <dbReference type="NCBI Taxonomy" id="392033"/>
    <lineage>
        <taxon>Eukaryota</taxon>
        <taxon>Metazoa</taxon>
        <taxon>Spiralia</taxon>
        <taxon>Gnathifera</taxon>
        <taxon>Rotifera</taxon>
        <taxon>Eurotatoria</taxon>
        <taxon>Bdelloidea</taxon>
        <taxon>Philodinida</taxon>
        <taxon>Philodinidae</taxon>
        <taxon>Rotaria</taxon>
    </lineage>
</organism>
<dbReference type="OrthoDB" id="9978357at2759"/>
<dbReference type="Proteomes" id="UP000663874">
    <property type="component" value="Unassembled WGS sequence"/>
</dbReference>
<evidence type="ECO:0000313" key="1">
    <source>
        <dbReference type="EMBL" id="CAF1045809.1"/>
    </source>
</evidence>